<gene>
    <name evidence="3" type="ORF">F2Q68_00044501</name>
    <name evidence="2" type="ORF">F2Q70_00043499</name>
</gene>
<evidence type="ECO:0000313" key="2">
    <source>
        <dbReference type="EMBL" id="KAF2595024.1"/>
    </source>
</evidence>
<dbReference type="AlphaFoldDB" id="A0A8S9KJY2"/>
<protein>
    <submittedName>
        <fullName evidence="2">Uncharacterized protein</fullName>
    </submittedName>
</protein>
<comment type="caution">
    <text evidence="2">The sequence shown here is derived from an EMBL/GenBank/DDBJ whole genome shotgun (WGS) entry which is preliminary data.</text>
</comment>
<reference evidence="2" key="1">
    <citation type="submission" date="2019-12" db="EMBL/GenBank/DDBJ databases">
        <title>Genome sequencing and annotation of Brassica cretica.</title>
        <authorList>
            <person name="Studholme D.J."/>
            <person name="Sarris P.F."/>
        </authorList>
    </citation>
    <scope>NUCLEOTIDE SEQUENCE</scope>
    <source>
        <strain evidence="3">PFS-001/15</strain>
        <strain evidence="2">PFS-102/07</strain>
        <tissue evidence="2">Leaf</tissue>
    </source>
</reference>
<evidence type="ECO:0000313" key="3">
    <source>
        <dbReference type="EMBL" id="KAF2605990.1"/>
    </source>
</evidence>
<sequence length="181" mass="20172">MTGRRQNSINSGDDEHCRHHRRKDEALILQRHLGKGWKFLELKSKAAESWKHKAREFAYDIVGLLLLVLVKLCSAREFAYDIVSLLLLVLVKLCRVFKISGSICVASGKPSKKSDEPNERFLQMGTHATNETHASPIAQQSTATPILTPNQTQQATNETLASPIAQQSIETPVSLEGNFSH</sequence>
<proteinExistence type="predicted"/>
<dbReference type="EMBL" id="QGKY02000164">
    <property type="protein sequence ID" value="KAF2595024.1"/>
    <property type="molecule type" value="Genomic_DNA"/>
</dbReference>
<feature type="region of interest" description="Disordered" evidence="1">
    <location>
        <begin position="134"/>
        <end position="165"/>
    </location>
</feature>
<organism evidence="2">
    <name type="scientific">Brassica cretica</name>
    <name type="common">Mustard</name>
    <dbReference type="NCBI Taxonomy" id="69181"/>
    <lineage>
        <taxon>Eukaryota</taxon>
        <taxon>Viridiplantae</taxon>
        <taxon>Streptophyta</taxon>
        <taxon>Embryophyta</taxon>
        <taxon>Tracheophyta</taxon>
        <taxon>Spermatophyta</taxon>
        <taxon>Magnoliopsida</taxon>
        <taxon>eudicotyledons</taxon>
        <taxon>Gunneridae</taxon>
        <taxon>Pentapetalae</taxon>
        <taxon>rosids</taxon>
        <taxon>malvids</taxon>
        <taxon>Brassicales</taxon>
        <taxon>Brassicaceae</taxon>
        <taxon>Brassiceae</taxon>
        <taxon>Brassica</taxon>
    </lineage>
</organism>
<evidence type="ECO:0000256" key="1">
    <source>
        <dbReference type="SAM" id="MobiDB-lite"/>
    </source>
</evidence>
<name>A0A8S9KJY2_BRACR</name>
<dbReference type="Proteomes" id="UP000712281">
    <property type="component" value="Unassembled WGS sequence"/>
</dbReference>
<accession>A0A8S9KJY2</accession>
<dbReference type="EMBL" id="QGKW02000276">
    <property type="protein sequence ID" value="KAF2605990.1"/>
    <property type="molecule type" value="Genomic_DNA"/>
</dbReference>